<comment type="caution">
    <text evidence="4">The sequence shown here is derived from an EMBL/GenBank/DDBJ whole genome shotgun (WGS) entry which is preliminary data.</text>
</comment>
<evidence type="ECO:0000313" key="5">
    <source>
        <dbReference type="Proteomes" id="UP000541558"/>
    </source>
</evidence>
<dbReference type="AlphaFoldDB" id="A0A8H5EYU6"/>
<evidence type="ECO:0000256" key="2">
    <source>
        <dbReference type="SAM" id="Phobius"/>
    </source>
</evidence>
<evidence type="ECO:0000313" key="4">
    <source>
        <dbReference type="EMBL" id="KAF5317068.1"/>
    </source>
</evidence>
<organism evidence="4 5">
    <name type="scientific">Ephemerocybe angulata</name>
    <dbReference type="NCBI Taxonomy" id="980116"/>
    <lineage>
        <taxon>Eukaryota</taxon>
        <taxon>Fungi</taxon>
        <taxon>Dikarya</taxon>
        <taxon>Basidiomycota</taxon>
        <taxon>Agaricomycotina</taxon>
        <taxon>Agaricomycetes</taxon>
        <taxon>Agaricomycetidae</taxon>
        <taxon>Agaricales</taxon>
        <taxon>Agaricineae</taxon>
        <taxon>Psathyrellaceae</taxon>
        <taxon>Ephemerocybe</taxon>
    </lineage>
</organism>
<feature type="chain" id="PRO_5034138058" evidence="3">
    <location>
        <begin position="20"/>
        <end position="365"/>
    </location>
</feature>
<feature type="region of interest" description="Disordered" evidence="1">
    <location>
        <begin position="311"/>
        <end position="365"/>
    </location>
</feature>
<keyword evidence="3" id="KW-0732">Signal</keyword>
<dbReference type="EMBL" id="JAACJK010000219">
    <property type="protein sequence ID" value="KAF5317068.1"/>
    <property type="molecule type" value="Genomic_DNA"/>
</dbReference>
<dbReference type="OrthoDB" id="195231at2759"/>
<accession>A0A8H5EYU6</accession>
<evidence type="ECO:0000256" key="1">
    <source>
        <dbReference type="SAM" id="MobiDB-lite"/>
    </source>
</evidence>
<sequence length="365" mass="40471">MHILPPTLILLSLIHHGFAGMNKAGEPCSVMNNRLQEGTYQFWSECTSSNYCDQAEGQCKPKRCRRDDYPFGYEKGADLPEKCKKGFFCPDEGIECQPLLAVNSPCQLNRDDMCEGPPNFAELADTTGRGLNFNGSVCIQNVCMWANVTVGNTCVVENIPYTAYGVDGEFINIVSRYDLLSLPDDGAIINLKSRGNCRPGLYCDAQTKQCKQDKALGEECTADKECDSMNCSEAGKCVTAAATPHKFGAYAYVLVALGILAGMGGTLTGLYLAHRKQRDREREKRLQYWREQNAFHQNLMQMRDAARASIMSLPNNGSPRSDFRELSDDSNIPKASGLRNYYGDDSSDFDEPSSQGIRKTDLGRF</sequence>
<reference evidence="4 5" key="1">
    <citation type="journal article" date="2020" name="ISME J.">
        <title>Uncovering the hidden diversity of litter-decomposition mechanisms in mushroom-forming fungi.</title>
        <authorList>
            <person name="Floudas D."/>
            <person name="Bentzer J."/>
            <person name="Ahren D."/>
            <person name="Johansson T."/>
            <person name="Persson P."/>
            <person name="Tunlid A."/>
        </authorList>
    </citation>
    <scope>NUCLEOTIDE SEQUENCE [LARGE SCALE GENOMIC DNA]</scope>
    <source>
        <strain evidence="4 5">CBS 175.51</strain>
    </source>
</reference>
<name>A0A8H5EYU6_9AGAR</name>
<feature type="transmembrane region" description="Helical" evidence="2">
    <location>
        <begin position="249"/>
        <end position="273"/>
    </location>
</feature>
<keyword evidence="2" id="KW-1133">Transmembrane helix</keyword>
<dbReference type="Proteomes" id="UP000541558">
    <property type="component" value="Unassembled WGS sequence"/>
</dbReference>
<keyword evidence="5" id="KW-1185">Reference proteome</keyword>
<proteinExistence type="predicted"/>
<gene>
    <name evidence="4" type="ORF">D9611_003794</name>
</gene>
<keyword evidence="2" id="KW-0472">Membrane</keyword>
<evidence type="ECO:0000256" key="3">
    <source>
        <dbReference type="SAM" id="SignalP"/>
    </source>
</evidence>
<keyword evidence="2" id="KW-0812">Transmembrane</keyword>
<feature type="signal peptide" evidence="3">
    <location>
        <begin position="1"/>
        <end position="19"/>
    </location>
</feature>
<protein>
    <submittedName>
        <fullName evidence="4">Uncharacterized protein</fullName>
    </submittedName>
</protein>